<dbReference type="RefSeq" id="XP_018190106.1">
    <property type="nucleotide sequence ID" value="XM_018332177.1"/>
</dbReference>
<dbReference type="AlphaFoldDB" id="A0A165I8S4"/>
<accession>A0A165I8S4</accession>
<organism evidence="1 2">
    <name type="scientific">Xylona heveae (strain CBS 132557 / TC161)</name>
    <dbReference type="NCBI Taxonomy" id="1328760"/>
    <lineage>
        <taxon>Eukaryota</taxon>
        <taxon>Fungi</taxon>
        <taxon>Dikarya</taxon>
        <taxon>Ascomycota</taxon>
        <taxon>Pezizomycotina</taxon>
        <taxon>Xylonomycetes</taxon>
        <taxon>Xylonales</taxon>
        <taxon>Xylonaceae</taxon>
        <taxon>Xylona</taxon>
    </lineage>
</organism>
<dbReference type="GeneID" id="28897314"/>
<name>A0A165I8S4_XYLHT</name>
<proteinExistence type="predicted"/>
<protein>
    <submittedName>
        <fullName evidence="1">Uncharacterized protein</fullName>
    </submittedName>
</protein>
<dbReference type="Proteomes" id="UP000076632">
    <property type="component" value="Unassembled WGS sequence"/>
</dbReference>
<reference evidence="1 2" key="1">
    <citation type="journal article" date="2016" name="Fungal Biol.">
        <title>The genome of Xylona heveae provides a window into fungal endophytism.</title>
        <authorList>
            <person name="Gazis R."/>
            <person name="Kuo A."/>
            <person name="Riley R."/>
            <person name="LaButti K."/>
            <person name="Lipzen A."/>
            <person name="Lin J."/>
            <person name="Amirebrahimi M."/>
            <person name="Hesse C.N."/>
            <person name="Spatafora J.W."/>
            <person name="Henrissat B."/>
            <person name="Hainaut M."/>
            <person name="Grigoriev I.V."/>
            <person name="Hibbett D.S."/>
        </authorList>
    </citation>
    <scope>NUCLEOTIDE SEQUENCE [LARGE SCALE GENOMIC DNA]</scope>
    <source>
        <strain evidence="1 2">TC161</strain>
    </source>
</reference>
<sequence>MFLLWTDELWGKTKIEERRKEKRGEKRELLLVKNSIFSLVIRISRHPDIQTSGHPEPFEPAFSFCYVLVTAIVLLQNCFQYLSALDDHYECYCTSYSATKDLLLRVSLLH</sequence>
<evidence type="ECO:0000313" key="2">
    <source>
        <dbReference type="Proteomes" id="UP000076632"/>
    </source>
</evidence>
<gene>
    <name evidence="1" type="ORF">L228DRAFT_245513</name>
</gene>
<keyword evidence="2" id="KW-1185">Reference proteome</keyword>
<dbReference type="EMBL" id="KV407456">
    <property type="protein sequence ID" value="KZF24551.1"/>
    <property type="molecule type" value="Genomic_DNA"/>
</dbReference>
<dbReference type="InParanoid" id="A0A165I8S4"/>
<evidence type="ECO:0000313" key="1">
    <source>
        <dbReference type="EMBL" id="KZF24551.1"/>
    </source>
</evidence>